<reference evidence="1 2" key="1">
    <citation type="submission" date="2019-03" db="EMBL/GenBank/DDBJ databases">
        <title>Genomic Encyclopedia of Type Strains, Phase IV (KMG-IV): sequencing the most valuable type-strain genomes for metagenomic binning, comparative biology and taxonomic classification.</title>
        <authorList>
            <person name="Goeker M."/>
        </authorList>
    </citation>
    <scope>NUCLEOTIDE SEQUENCE [LARGE SCALE GENOMIC DNA]</scope>
    <source>
        <strain evidence="1 2">DSM 25903</strain>
    </source>
</reference>
<dbReference type="InterPro" id="IPR027417">
    <property type="entry name" value="P-loop_NTPase"/>
</dbReference>
<dbReference type="PANTHER" id="PTHR11669:SF8">
    <property type="entry name" value="DNA POLYMERASE III SUBUNIT DELTA"/>
    <property type="match status" value="1"/>
</dbReference>
<dbReference type="AlphaFoldDB" id="A0A4R7CB50"/>
<sequence length="340" mass="35986">MAIEDIAHPREQHALFGHQAARRALGEGALSGRLHHAWLIGGPEGIGKATLAYRFARHLLASPGERRPEDDGFGIDPEGRTARQIAALSHPNLIAIERAGAEDGKAAARTISVEAVRKALAFFSSTAADGGRRICIIDGAEDLTIAAANALLKTIEEPPAGALVLIVSHAPQRLLPTIRSRCRKLALSALPDEDVRAALSSLGTDPVADIAARAIGMAEGSVGRALTLMDPKRIALIDELTALLDSLPAAPAARVMSLADKLADRRSGDELPVALDTLVRWLSRRVGEGAHKGAARLAPLAELCENVLEAARTVETYNLDRRAFIVSTFGDLAEAVRRAA</sequence>
<protein>
    <submittedName>
        <fullName evidence="1">DNA polymerase-3 subunit delta</fullName>
    </submittedName>
</protein>
<gene>
    <name evidence="1" type="ORF">EV668_1570</name>
</gene>
<dbReference type="Gene3D" id="3.40.50.300">
    <property type="entry name" value="P-loop containing nucleotide triphosphate hydrolases"/>
    <property type="match status" value="1"/>
</dbReference>
<name>A0A4R7CB50_9HYPH</name>
<evidence type="ECO:0000313" key="1">
    <source>
        <dbReference type="EMBL" id="TDR94286.1"/>
    </source>
</evidence>
<dbReference type="Proteomes" id="UP000295122">
    <property type="component" value="Unassembled WGS sequence"/>
</dbReference>
<dbReference type="EMBL" id="SNZR01000011">
    <property type="protein sequence ID" value="TDR94286.1"/>
    <property type="molecule type" value="Genomic_DNA"/>
</dbReference>
<dbReference type="Pfam" id="PF13177">
    <property type="entry name" value="DNA_pol3_delta2"/>
    <property type="match status" value="1"/>
</dbReference>
<dbReference type="OrthoDB" id="9811073at2"/>
<dbReference type="RefSeq" id="WP_133769197.1">
    <property type="nucleotide sequence ID" value="NZ_SNZR01000011.1"/>
</dbReference>
<dbReference type="InterPro" id="IPR050238">
    <property type="entry name" value="DNA_Rep/Repair_Clamp_Loader"/>
</dbReference>
<dbReference type="NCBIfam" id="NF005677">
    <property type="entry name" value="PRK07471.1"/>
    <property type="match status" value="1"/>
</dbReference>
<comment type="caution">
    <text evidence="1">The sequence shown here is derived from an EMBL/GenBank/DDBJ whole genome shotgun (WGS) entry which is preliminary data.</text>
</comment>
<proteinExistence type="predicted"/>
<accession>A0A4R7CB50</accession>
<organism evidence="1 2">
    <name type="scientific">Enterovirga rhinocerotis</name>
    <dbReference type="NCBI Taxonomy" id="1339210"/>
    <lineage>
        <taxon>Bacteria</taxon>
        <taxon>Pseudomonadati</taxon>
        <taxon>Pseudomonadota</taxon>
        <taxon>Alphaproteobacteria</taxon>
        <taxon>Hyphomicrobiales</taxon>
        <taxon>Methylobacteriaceae</taxon>
        <taxon>Enterovirga</taxon>
    </lineage>
</organism>
<dbReference type="SUPFAM" id="SSF52540">
    <property type="entry name" value="P-loop containing nucleoside triphosphate hydrolases"/>
    <property type="match status" value="1"/>
</dbReference>
<keyword evidence="2" id="KW-1185">Reference proteome</keyword>
<evidence type="ECO:0000313" key="2">
    <source>
        <dbReference type="Proteomes" id="UP000295122"/>
    </source>
</evidence>
<dbReference type="GO" id="GO:0009360">
    <property type="term" value="C:DNA polymerase III complex"/>
    <property type="evidence" value="ECO:0007669"/>
    <property type="project" value="TreeGrafter"/>
</dbReference>
<dbReference type="PANTHER" id="PTHR11669">
    <property type="entry name" value="REPLICATION FACTOR C / DNA POLYMERASE III GAMMA-TAU SUBUNIT"/>
    <property type="match status" value="1"/>
</dbReference>
<dbReference type="GO" id="GO:0006261">
    <property type="term" value="P:DNA-templated DNA replication"/>
    <property type="evidence" value="ECO:0007669"/>
    <property type="project" value="TreeGrafter"/>
</dbReference>